<evidence type="ECO:0000256" key="2">
    <source>
        <dbReference type="ARBA" id="ARBA00010663"/>
    </source>
</evidence>
<gene>
    <name evidence="12" type="primary">TkR86C_4</name>
    <name evidence="12" type="ORF">FJT64_024664</name>
</gene>
<comment type="subcellular location">
    <subcellularLocation>
        <location evidence="1">Cell membrane</location>
        <topology evidence="1">Multi-pass membrane protein</topology>
    </subcellularLocation>
</comment>
<evidence type="ECO:0000256" key="1">
    <source>
        <dbReference type="ARBA" id="ARBA00004651"/>
    </source>
</evidence>
<evidence type="ECO:0000256" key="6">
    <source>
        <dbReference type="ARBA" id="ARBA00023040"/>
    </source>
</evidence>
<dbReference type="Gene3D" id="1.20.1070.10">
    <property type="entry name" value="Rhodopsin 7-helix transmembrane proteins"/>
    <property type="match status" value="1"/>
</dbReference>
<evidence type="ECO:0000256" key="4">
    <source>
        <dbReference type="ARBA" id="ARBA00022692"/>
    </source>
</evidence>
<keyword evidence="3" id="KW-1003">Cell membrane</keyword>
<feature type="transmembrane region" description="Helical" evidence="10">
    <location>
        <begin position="136"/>
        <end position="157"/>
    </location>
</feature>
<dbReference type="PROSITE" id="PS50262">
    <property type="entry name" value="G_PROTEIN_RECEP_F1_2"/>
    <property type="match status" value="1"/>
</dbReference>
<dbReference type="AlphaFoldDB" id="A0A6A4W688"/>
<organism evidence="12 13">
    <name type="scientific">Amphibalanus amphitrite</name>
    <name type="common">Striped barnacle</name>
    <name type="synonym">Balanus amphitrite</name>
    <dbReference type="NCBI Taxonomy" id="1232801"/>
    <lineage>
        <taxon>Eukaryota</taxon>
        <taxon>Metazoa</taxon>
        <taxon>Ecdysozoa</taxon>
        <taxon>Arthropoda</taxon>
        <taxon>Crustacea</taxon>
        <taxon>Multicrustacea</taxon>
        <taxon>Cirripedia</taxon>
        <taxon>Thoracica</taxon>
        <taxon>Thoracicalcarea</taxon>
        <taxon>Balanomorpha</taxon>
        <taxon>Balanoidea</taxon>
        <taxon>Balanidae</taxon>
        <taxon>Amphibalaninae</taxon>
        <taxon>Amphibalanus</taxon>
    </lineage>
</organism>
<dbReference type="InterPro" id="IPR001681">
    <property type="entry name" value="Neurokn_rcpt"/>
</dbReference>
<proteinExistence type="inferred from homology"/>
<keyword evidence="8 12" id="KW-0675">Receptor</keyword>
<protein>
    <submittedName>
        <fullName evidence="12">Tachykinin-like peptides receptor 86C</fullName>
    </submittedName>
</protein>
<keyword evidence="7 10" id="KW-0472">Membrane</keyword>
<evidence type="ECO:0000256" key="5">
    <source>
        <dbReference type="ARBA" id="ARBA00022989"/>
    </source>
</evidence>
<accession>A0A6A4W688</accession>
<reference evidence="12 13" key="1">
    <citation type="submission" date="2019-07" db="EMBL/GenBank/DDBJ databases">
        <title>Draft genome assembly of a fouling barnacle, Amphibalanus amphitrite (Darwin, 1854): The first reference genome for Thecostraca.</title>
        <authorList>
            <person name="Kim W."/>
        </authorList>
    </citation>
    <scope>NUCLEOTIDE SEQUENCE [LARGE SCALE GENOMIC DNA]</scope>
    <source>
        <strain evidence="12">SNU_AA5</strain>
        <tissue evidence="12">Soma without cirri and trophi</tissue>
    </source>
</reference>
<dbReference type="EMBL" id="VIIS01000951">
    <property type="protein sequence ID" value="KAF0303357.1"/>
    <property type="molecule type" value="Genomic_DNA"/>
</dbReference>
<evidence type="ECO:0000256" key="7">
    <source>
        <dbReference type="ARBA" id="ARBA00023136"/>
    </source>
</evidence>
<evidence type="ECO:0000256" key="9">
    <source>
        <dbReference type="ARBA" id="ARBA00023224"/>
    </source>
</evidence>
<evidence type="ECO:0000313" key="12">
    <source>
        <dbReference type="EMBL" id="KAF0303357.1"/>
    </source>
</evidence>
<keyword evidence="4 10" id="KW-0812">Transmembrane</keyword>
<dbReference type="PANTHER" id="PTHR46925">
    <property type="entry name" value="G-PROTEIN COUPLED RECEPTOR TKR-1-RELATED"/>
    <property type="match status" value="1"/>
</dbReference>
<dbReference type="SUPFAM" id="SSF81321">
    <property type="entry name" value="Family A G protein-coupled receptor-like"/>
    <property type="match status" value="1"/>
</dbReference>
<comment type="caution">
    <text evidence="12">The sequence shown here is derived from an EMBL/GenBank/DDBJ whole genome shotgun (WGS) entry which is preliminary data.</text>
</comment>
<keyword evidence="9" id="KW-0807">Transducer</keyword>
<feature type="domain" description="G-protein coupled receptors family 1 profile" evidence="11">
    <location>
        <begin position="79"/>
        <end position="160"/>
    </location>
</feature>
<evidence type="ECO:0000259" key="11">
    <source>
        <dbReference type="PROSITE" id="PS50262"/>
    </source>
</evidence>
<keyword evidence="6" id="KW-0297">G-protein coupled receptor</keyword>
<dbReference type="GO" id="GO:0004995">
    <property type="term" value="F:tachykinin receptor activity"/>
    <property type="evidence" value="ECO:0007669"/>
    <property type="project" value="InterPro"/>
</dbReference>
<dbReference type="GO" id="GO:0005886">
    <property type="term" value="C:plasma membrane"/>
    <property type="evidence" value="ECO:0007669"/>
    <property type="project" value="UniProtKB-SubCell"/>
</dbReference>
<dbReference type="PANTHER" id="PTHR46925:SF2">
    <property type="entry name" value="G-PROTEIN COUPLED RECEPTOR TKR-1-RELATED"/>
    <property type="match status" value="1"/>
</dbReference>
<dbReference type="Proteomes" id="UP000440578">
    <property type="component" value="Unassembled WGS sequence"/>
</dbReference>
<evidence type="ECO:0000256" key="3">
    <source>
        <dbReference type="ARBA" id="ARBA00022475"/>
    </source>
</evidence>
<sequence>MSPEKYATLWCPSTAAMTSELSAGCCPDLGNVTCELANESACSAGGGAAAEGRSFDMPWWASLSWTVAFVVMLAIAIGGNSIVCWIILGHRHMRTVTNYFLVNLSVANLLMSCLNCTFNFVYMVNADWPFGLTYCIINNFFANFTVSASVLTLMAVAMER</sequence>
<dbReference type="Pfam" id="PF00001">
    <property type="entry name" value="7tm_1"/>
    <property type="match status" value="1"/>
</dbReference>
<dbReference type="OrthoDB" id="5981855at2759"/>
<keyword evidence="5 10" id="KW-1133">Transmembrane helix</keyword>
<feature type="transmembrane region" description="Helical" evidence="10">
    <location>
        <begin position="100"/>
        <end position="124"/>
    </location>
</feature>
<dbReference type="PRINTS" id="PR00237">
    <property type="entry name" value="GPCRRHODOPSN"/>
</dbReference>
<comment type="similarity">
    <text evidence="2">Belongs to the G-protein coupled receptor 1 family.</text>
</comment>
<keyword evidence="13" id="KW-1185">Reference proteome</keyword>
<evidence type="ECO:0000313" key="13">
    <source>
        <dbReference type="Proteomes" id="UP000440578"/>
    </source>
</evidence>
<dbReference type="InterPro" id="IPR017452">
    <property type="entry name" value="GPCR_Rhodpsn_7TM"/>
</dbReference>
<evidence type="ECO:0000256" key="8">
    <source>
        <dbReference type="ARBA" id="ARBA00023170"/>
    </source>
</evidence>
<evidence type="ECO:0000256" key="10">
    <source>
        <dbReference type="SAM" id="Phobius"/>
    </source>
</evidence>
<dbReference type="InterPro" id="IPR000276">
    <property type="entry name" value="GPCR_Rhodpsn"/>
</dbReference>
<feature type="transmembrane region" description="Helical" evidence="10">
    <location>
        <begin position="63"/>
        <end position="88"/>
    </location>
</feature>
<name>A0A6A4W688_AMPAM</name>